<feature type="transmembrane region" description="Helical" evidence="13">
    <location>
        <begin position="68"/>
        <end position="89"/>
    </location>
</feature>
<comment type="similarity">
    <text evidence="2">Belongs to the major facilitator superfamily. Sodium/anion cotransporter family.</text>
</comment>
<gene>
    <name evidence="16" type="primary">PICO</name>
    <name evidence="15" type="ORF">CCAP1982_LOCUS23049</name>
</gene>
<keyword evidence="17" id="KW-1185">Reference proteome</keyword>
<accession>W8BU70</accession>
<dbReference type="PANTHER" id="PTHR11662">
    <property type="entry name" value="SOLUTE CARRIER FAMILY 17"/>
    <property type="match status" value="1"/>
</dbReference>
<reference evidence="16" key="1">
    <citation type="submission" date="2013-07" db="EMBL/GenBank/DDBJ databases">
        <authorList>
            <person name="Geib S."/>
        </authorList>
    </citation>
    <scope>NUCLEOTIDE SEQUENCE</scope>
</reference>
<dbReference type="SUPFAM" id="SSF103473">
    <property type="entry name" value="MFS general substrate transporter"/>
    <property type="match status" value="1"/>
</dbReference>
<dbReference type="GO" id="GO:0015293">
    <property type="term" value="F:symporter activity"/>
    <property type="evidence" value="ECO:0007669"/>
    <property type="project" value="UniProtKB-KW"/>
</dbReference>
<reference evidence="16" key="2">
    <citation type="journal article" date="2014" name="BMC Genomics">
        <title>A genomic perspective to assessing quality of mass-reared SIT flies used in Mediterranean fruit fly (Ceratitis capitata) eradication in California.</title>
        <authorList>
            <person name="Calla B."/>
            <person name="Hall B."/>
            <person name="Hou S."/>
            <person name="Geib S.M."/>
        </authorList>
    </citation>
    <scope>NUCLEOTIDE SEQUENCE</scope>
</reference>
<dbReference type="GO" id="GO:0006814">
    <property type="term" value="P:sodium ion transport"/>
    <property type="evidence" value="ECO:0007669"/>
    <property type="project" value="UniProtKB-KW"/>
</dbReference>
<feature type="transmembrane region" description="Helical" evidence="13">
    <location>
        <begin position="126"/>
        <end position="146"/>
    </location>
</feature>
<feature type="transmembrane region" description="Helical" evidence="13">
    <location>
        <begin position="299"/>
        <end position="320"/>
    </location>
</feature>
<dbReference type="CDD" id="cd17318">
    <property type="entry name" value="MFS_SLC17"/>
    <property type="match status" value="1"/>
</dbReference>
<feature type="transmembrane region" description="Helical" evidence="13">
    <location>
        <begin position="390"/>
        <end position="415"/>
    </location>
</feature>
<evidence type="ECO:0000256" key="8">
    <source>
        <dbReference type="ARBA" id="ARBA00023065"/>
    </source>
</evidence>
<evidence type="ECO:0000313" key="17">
    <source>
        <dbReference type="Proteomes" id="UP000606786"/>
    </source>
</evidence>
<dbReference type="GO" id="GO:0016020">
    <property type="term" value="C:membrane"/>
    <property type="evidence" value="ECO:0007669"/>
    <property type="project" value="UniProtKB-SubCell"/>
</dbReference>
<dbReference type="Gene3D" id="1.20.1250.20">
    <property type="entry name" value="MFS general substrate transporter like domains"/>
    <property type="match status" value="2"/>
</dbReference>
<dbReference type="InterPro" id="IPR020846">
    <property type="entry name" value="MFS_dom"/>
</dbReference>
<dbReference type="Pfam" id="PF07690">
    <property type="entry name" value="MFS_1"/>
    <property type="match status" value="1"/>
</dbReference>
<keyword evidence="10" id="KW-0739">Sodium transport</keyword>
<keyword evidence="4 13" id="KW-0812">Transmembrane</keyword>
<reference evidence="15" key="3">
    <citation type="submission" date="2020-11" db="EMBL/GenBank/DDBJ databases">
        <authorList>
            <person name="Whitehead M."/>
        </authorList>
    </citation>
    <scope>NUCLEOTIDE SEQUENCE</scope>
    <source>
        <strain evidence="15">EGII</strain>
    </source>
</reference>
<feature type="transmembrane region" description="Helical" evidence="13">
    <location>
        <begin position="158"/>
        <end position="177"/>
    </location>
</feature>
<evidence type="ECO:0000256" key="4">
    <source>
        <dbReference type="ARBA" id="ARBA00022692"/>
    </source>
</evidence>
<evidence type="ECO:0000256" key="7">
    <source>
        <dbReference type="ARBA" id="ARBA00023053"/>
    </source>
</evidence>
<dbReference type="InterPro" id="IPR050382">
    <property type="entry name" value="MFS_Na/Anion_cotransporter"/>
</dbReference>
<dbReference type="PANTHER" id="PTHR11662:SF280">
    <property type="entry name" value="FI21844P1-RELATED"/>
    <property type="match status" value="1"/>
</dbReference>
<dbReference type="EMBL" id="GAMC01001645">
    <property type="protein sequence ID" value="JAC04911.1"/>
    <property type="molecule type" value="mRNA"/>
</dbReference>
<feature type="transmembrane region" description="Helical" evidence="13">
    <location>
        <begin position="258"/>
        <end position="279"/>
    </location>
</feature>
<dbReference type="Proteomes" id="UP000606786">
    <property type="component" value="Unassembled WGS sequence"/>
</dbReference>
<evidence type="ECO:0000256" key="10">
    <source>
        <dbReference type="ARBA" id="ARBA00023201"/>
    </source>
</evidence>
<proteinExistence type="evidence at transcript level"/>
<feature type="transmembrane region" description="Helical" evidence="13">
    <location>
        <begin position="427"/>
        <end position="446"/>
    </location>
</feature>
<dbReference type="AlphaFoldDB" id="W8BU70"/>
<evidence type="ECO:0000256" key="5">
    <source>
        <dbReference type="ARBA" id="ARBA00022847"/>
    </source>
</evidence>
<keyword evidence="6 13" id="KW-1133">Transmembrane helix</keyword>
<keyword evidence="8" id="KW-0406">Ion transport</keyword>
<keyword evidence="5" id="KW-0769">Symport</keyword>
<feature type="transmembrane region" description="Helical" evidence="13">
    <location>
        <begin position="358"/>
        <end position="378"/>
    </location>
</feature>
<feature type="transmembrane region" description="Helical" evidence="13">
    <location>
        <begin position="332"/>
        <end position="352"/>
    </location>
</feature>
<evidence type="ECO:0000256" key="9">
    <source>
        <dbReference type="ARBA" id="ARBA00023136"/>
    </source>
</evidence>
<feature type="domain" description="Major facilitator superfamily (MFS) profile" evidence="14">
    <location>
        <begin position="22"/>
        <end position="451"/>
    </location>
</feature>
<keyword evidence="3" id="KW-0813">Transport</keyword>
<feature type="transmembrane region" description="Helical" evidence="13">
    <location>
        <begin position="96"/>
        <end position="114"/>
    </location>
</feature>
<dbReference type="GeneID" id="101461008"/>
<dbReference type="EMBL" id="CAJHJT010000056">
    <property type="protein sequence ID" value="CAD7015095.1"/>
    <property type="molecule type" value="Genomic_DNA"/>
</dbReference>
<evidence type="ECO:0000256" key="11">
    <source>
        <dbReference type="ARBA" id="ARBA00054632"/>
    </source>
</evidence>
<evidence type="ECO:0000256" key="2">
    <source>
        <dbReference type="ARBA" id="ARBA00008586"/>
    </source>
</evidence>
<sequence>MEKNPKYESERKGSFFGARHVQCFMVFLGLTVAFAQRVNLSVAIVAMLDRNSTNPDFEEYNWSEKTKSYVLSGFFWGYFVTQIPGGQLAQKYGGKIMLLVSITTSSVLALLTPLSCHIGDWKLLFAVRVLQGLIQGCIFPSTHTILSKWVPPVERGSIGTFCFTGVQFGSVVMMAISGTIASSSFGWPGIFYVSGLASLLWALVWYFIGASSPSDYKWISDEEKVYIESSLVTVSKSEGEEHKPTKTPWIKIITSPPFLVILIAQSSFGWGFWTLLIQIPSYMKHILKLDIKVNALMSSLPYLVNMCLTFAFCGINDFLIKRDYINRGTSRKLFNTIGFWLPVAPLILLGYMRADQSNLAVGLLVMLIGVNSAAYLGFLTNHIDLSPNYAGVLMGVANCMANLMSVLAPLLVGFIVTNTEDVGQWRIIFYVTAGFYFVGNLLFIIFGQVKIQKWNYPKELQQQRDHIKFQPVNAEKEVY</sequence>
<feature type="transmembrane region" description="Helical" evidence="13">
    <location>
        <begin position="21"/>
        <end position="48"/>
    </location>
</feature>
<dbReference type="InterPro" id="IPR011701">
    <property type="entry name" value="MFS"/>
</dbReference>
<dbReference type="PROSITE" id="PS50850">
    <property type="entry name" value="MFS"/>
    <property type="match status" value="1"/>
</dbReference>
<comment type="subcellular location">
    <subcellularLocation>
        <location evidence="1">Membrane</location>
        <topology evidence="1">Multi-pass membrane protein</topology>
    </subcellularLocation>
</comment>
<dbReference type="KEGG" id="ccat:101461008"/>
<name>W8BU70_CERCA</name>
<evidence type="ECO:0000256" key="12">
    <source>
        <dbReference type="ARBA" id="ARBA00068450"/>
    </source>
</evidence>
<organism evidence="16">
    <name type="scientific">Ceratitis capitata</name>
    <name type="common">Mediterranean fruit fly</name>
    <name type="synonym">Tephritis capitata</name>
    <dbReference type="NCBI Taxonomy" id="7213"/>
    <lineage>
        <taxon>Eukaryota</taxon>
        <taxon>Metazoa</taxon>
        <taxon>Ecdysozoa</taxon>
        <taxon>Arthropoda</taxon>
        <taxon>Hexapoda</taxon>
        <taxon>Insecta</taxon>
        <taxon>Pterygota</taxon>
        <taxon>Neoptera</taxon>
        <taxon>Endopterygota</taxon>
        <taxon>Diptera</taxon>
        <taxon>Brachycera</taxon>
        <taxon>Muscomorpha</taxon>
        <taxon>Tephritoidea</taxon>
        <taxon>Tephritidae</taxon>
        <taxon>Ceratitis</taxon>
        <taxon>Ceratitis</taxon>
    </lineage>
</organism>
<dbReference type="FunFam" id="1.20.1250.20:FF:000144">
    <property type="entry name" value="Picot, isoform B"/>
    <property type="match status" value="1"/>
</dbReference>
<feature type="transmembrane region" description="Helical" evidence="13">
    <location>
        <begin position="189"/>
        <end position="208"/>
    </location>
</feature>
<dbReference type="InterPro" id="IPR036259">
    <property type="entry name" value="MFS_trans_sf"/>
</dbReference>
<keyword evidence="9 13" id="KW-0472">Membrane</keyword>
<evidence type="ECO:0000313" key="15">
    <source>
        <dbReference type="EMBL" id="CAD7015095.1"/>
    </source>
</evidence>
<dbReference type="FunFam" id="1.20.1250.20:FF:000003">
    <property type="entry name" value="Solute carrier family 17 member 3"/>
    <property type="match status" value="1"/>
</dbReference>
<evidence type="ECO:0000256" key="6">
    <source>
        <dbReference type="ARBA" id="ARBA00022989"/>
    </source>
</evidence>
<evidence type="ECO:0000256" key="13">
    <source>
        <dbReference type="SAM" id="Phobius"/>
    </source>
</evidence>
<evidence type="ECO:0000256" key="3">
    <source>
        <dbReference type="ARBA" id="ARBA00022448"/>
    </source>
</evidence>
<evidence type="ECO:0000259" key="14">
    <source>
        <dbReference type="PROSITE" id="PS50850"/>
    </source>
</evidence>
<dbReference type="GO" id="GO:0006820">
    <property type="term" value="P:monoatomic anion transport"/>
    <property type="evidence" value="ECO:0007669"/>
    <property type="project" value="TreeGrafter"/>
</dbReference>
<dbReference type="OrthoDB" id="2985014at2759"/>
<keyword evidence="7" id="KW-0915">Sodium</keyword>
<evidence type="ECO:0000313" key="16">
    <source>
        <dbReference type="EMBL" id="JAC04911.1"/>
    </source>
</evidence>
<evidence type="ECO:0000256" key="1">
    <source>
        <dbReference type="ARBA" id="ARBA00004141"/>
    </source>
</evidence>
<comment type="function">
    <text evidence="11">May be an inorganic phosphate cotransporter.</text>
</comment>
<protein>
    <recommendedName>
        <fullName evidence="12">Putative inorganic phosphate cotransporter</fullName>
    </recommendedName>
</protein>